<dbReference type="FunFam" id="3.40.50.300:FF:000032">
    <property type="entry name" value="Export ABC transporter ATP-binding protein"/>
    <property type="match status" value="1"/>
</dbReference>
<dbReference type="GO" id="GO:0016887">
    <property type="term" value="F:ATP hydrolysis activity"/>
    <property type="evidence" value="ECO:0007669"/>
    <property type="project" value="InterPro"/>
</dbReference>
<dbReference type="PROSITE" id="PS50893">
    <property type="entry name" value="ABC_TRANSPORTER_2"/>
    <property type="match status" value="1"/>
</dbReference>
<evidence type="ECO:0000256" key="1">
    <source>
        <dbReference type="ARBA" id="ARBA00022448"/>
    </source>
</evidence>
<name>A0AA96GAR1_9BACT</name>
<dbReference type="RefSeq" id="WP_312644016.1">
    <property type="nucleotide sequence ID" value="NZ_CP116967.1"/>
</dbReference>
<comment type="similarity">
    <text evidence="4">Belongs to the ABC transporter superfamily. Macrolide exporter (TC 3.A.1.122) family.</text>
</comment>
<dbReference type="GO" id="GO:0022857">
    <property type="term" value="F:transmembrane transporter activity"/>
    <property type="evidence" value="ECO:0007669"/>
    <property type="project" value="TreeGrafter"/>
</dbReference>
<dbReference type="PROSITE" id="PS00211">
    <property type="entry name" value="ABC_TRANSPORTER_1"/>
    <property type="match status" value="1"/>
</dbReference>
<gene>
    <name evidence="6" type="ORF">PP769_00780</name>
</gene>
<keyword evidence="7" id="KW-1185">Reference proteome</keyword>
<dbReference type="GO" id="GO:0098796">
    <property type="term" value="C:membrane protein complex"/>
    <property type="evidence" value="ECO:0007669"/>
    <property type="project" value="UniProtKB-ARBA"/>
</dbReference>
<dbReference type="Pfam" id="PF00005">
    <property type="entry name" value="ABC_tran"/>
    <property type="match status" value="1"/>
</dbReference>
<evidence type="ECO:0000259" key="5">
    <source>
        <dbReference type="PROSITE" id="PS50893"/>
    </source>
</evidence>
<evidence type="ECO:0000256" key="4">
    <source>
        <dbReference type="ARBA" id="ARBA00038388"/>
    </source>
</evidence>
<dbReference type="InterPro" id="IPR015854">
    <property type="entry name" value="ABC_transpr_LolD-like"/>
</dbReference>
<dbReference type="GO" id="GO:0005524">
    <property type="term" value="F:ATP binding"/>
    <property type="evidence" value="ECO:0007669"/>
    <property type="project" value="UniProtKB-KW"/>
</dbReference>
<reference evidence="6 7" key="1">
    <citation type="submission" date="2023-01" db="EMBL/GenBank/DDBJ databases">
        <title>Cultivation and genomic characterization of new, ubiquitous marine nitrite-oxidizing bacteria from the Nitrospirales.</title>
        <authorList>
            <person name="Mueller A.J."/>
            <person name="Daebeler A."/>
            <person name="Herbold C.W."/>
            <person name="Kirkegaard R.H."/>
            <person name="Daims H."/>
        </authorList>
    </citation>
    <scope>NUCLEOTIDE SEQUENCE [LARGE SCALE GENOMIC DNA]</scope>
    <source>
        <strain evidence="6 7">VA</strain>
    </source>
</reference>
<protein>
    <submittedName>
        <fullName evidence="6">ABC transporter ATP-binding protein</fullName>
    </submittedName>
</protein>
<dbReference type="EMBL" id="CP116967">
    <property type="protein sequence ID" value="WNM58328.1"/>
    <property type="molecule type" value="Genomic_DNA"/>
</dbReference>
<dbReference type="InterPro" id="IPR027417">
    <property type="entry name" value="P-loop_NTPase"/>
</dbReference>
<keyword evidence="2" id="KW-0547">Nucleotide-binding</keyword>
<sequence length="233" mass="25622">MLIELNHISKIYQAGHVKVPALIDITLQVNKGEFVAIIGQSGSGKTTLLDIIGCLSRPTNGEYWLDGDLVNTLPDSRLTGIRNKKIGFIFQTFHLLPRKTALENVQLPLMYAGASRTVQHDTAQTLLTKVGLQDRLRHYSNQLSGGQQQRVAIARALANSPALLLADEPTGNLDSQSGKDILALFEQLHRHGQTIVMITHDPLIAQQAERRITLADGRVVADEYMHQPLTVPG</sequence>
<dbReference type="GO" id="GO:0005886">
    <property type="term" value="C:plasma membrane"/>
    <property type="evidence" value="ECO:0007669"/>
    <property type="project" value="TreeGrafter"/>
</dbReference>
<dbReference type="Gene3D" id="3.40.50.300">
    <property type="entry name" value="P-loop containing nucleotide triphosphate hydrolases"/>
    <property type="match status" value="1"/>
</dbReference>
<evidence type="ECO:0000313" key="7">
    <source>
        <dbReference type="Proteomes" id="UP001302719"/>
    </source>
</evidence>
<dbReference type="SUPFAM" id="SSF52540">
    <property type="entry name" value="P-loop containing nucleoside triphosphate hydrolases"/>
    <property type="match status" value="1"/>
</dbReference>
<organism evidence="6 7">
    <name type="scientific">Candidatus Nitrospira allomarina</name>
    <dbReference type="NCBI Taxonomy" id="3020900"/>
    <lineage>
        <taxon>Bacteria</taxon>
        <taxon>Pseudomonadati</taxon>
        <taxon>Nitrospirota</taxon>
        <taxon>Nitrospiria</taxon>
        <taxon>Nitrospirales</taxon>
        <taxon>Nitrospiraceae</taxon>
        <taxon>Nitrospira</taxon>
    </lineage>
</organism>
<dbReference type="AlphaFoldDB" id="A0AA96GAR1"/>
<keyword evidence="1" id="KW-0813">Transport</keyword>
<dbReference type="KEGG" id="nall:PP769_00780"/>
<evidence type="ECO:0000256" key="2">
    <source>
        <dbReference type="ARBA" id="ARBA00022741"/>
    </source>
</evidence>
<dbReference type="InterPro" id="IPR017871">
    <property type="entry name" value="ABC_transporter-like_CS"/>
</dbReference>
<dbReference type="PANTHER" id="PTHR24220">
    <property type="entry name" value="IMPORT ATP-BINDING PROTEIN"/>
    <property type="match status" value="1"/>
</dbReference>
<dbReference type="SMART" id="SM00382">
    <property type="entry name" value="AAA"/>
    <property type="match status" value="1"/>
</dbReference>
<evidence type="ECO:0000313" key="6">
    <source>
        <dbReference type="EMBL" id="WNM58328.1"/>
    </source>
</evidence>
<proteinExistence type="inferred from homology"/>
<evidence type="ECO:0000256" key="3">
    <source>
        <dbReference type="ARBA" id="ARBA00022840"/>
    </source>
</evidence>
<dbReference type="InterPro" id="IPR003439">
    <property type="entry name" value="ABC_transporter-like_ATP-bd"/>
</dbReference>
<dbReference type="InterPro" id="IPR017911">
    <property type="entry name" value="MacB-like_ATP-bd"/>
</dbReference>
<feature type="domain" description="ABC transporter" evidence="5">
    <location>
        <begin position="3"/>
        <end position="233"/>
    </location>
</feature>
<dbReference type="CDD" id="cd03255">
    <property type="entry name" value="ABC_MJ0796_LolCDE_FtsE"/>
    <property type="match status" value="1"/>
</dbReference>
<accession>A0AA96GAR1</accession>
<dbReference type="PANTHER" id="PTHR24220:SF86">
    <property type="entry name" value="ABC TRANSPORTER ABCH.1"/>
    <property type="match status" value="1"/>
</dbReference>
<keyword evidence="3 6" id="KW-0067">ATP-binding</keyword>
<dbReference type="InterPro" id="IPR003593">
    <property type="entry name" value="AAA+_ATPase"/>
</dbReference>
<dbReference type="Proteomes" id="UP001302719">
    <property type="component" value="Chromosome"/>
</dbReference>